<dbReference type="Proteomes" id="UP000029221">
    <property type="component" value="Unassembled WGS sequence"/>
</dbReference>
<dbReference type="InterPro" id="IPR027574">
    <property type="entry name" value="Thiaminase_II"/>
</dbReference>
<sequence length="217" mass="25060">MSNWYQQINKTTGSILAKIQNQPFIKELMQGTLPKDVFQFYINQDALYLAQYKKVLALVGIKCRDENETQFFLDAATGIIHVENALHQHFVNADSFTTIASPTCELYISYLSRIAHEKSIAVSIAAVLPCFTIYKQIGDYILENQTNKDNNPYQEWINTYGGEEFAASVEQAINIANKYAQTAHQEELEMMNQAFLKASQLEWMFWDSAYRKEQWEI</sequence>
<dbReference type="GO" id="GO:0009228">
    <property type="term" value="P:thiamine biosynthetic process"/>
    <property type="evidence" value="ECO:0007669"/>
    <property type="project" value="UniProtKB-KW"/>
</dbReference>
<dbReference type="GO" id="GO:0009229">
    <property type="term" value="P:thiamine diphosphate biosynthetic process"/>
    <property type="evidence" value="ECO:0007669"/>
    <property type="project" value="UniProtKB-UniPathway"/>
</dbReference>
<keyword evidence="4" id="KW-1185">Reference proteome</keyword>
<dbReference type="SUPFAM" id="SSF48613">
    <property type="entry name" value="Heme oxygenase-like"/>
    <property type="match status" value="1"/>
</dbReference>
<dbReference type="EC" id="3.5.99.2" evidence="1"/>
<dbReference type="InterPro" id="IPR050967">
    <property type="entry name" value="Thiamine_Salvage_TenA"/>
</dbReference>
<dbReference type="CDD" id="cd19365">
    <property type="entry name" value="TenA_C-like"/>
    <property type="match status" value="1"/>
</dbReference>
<dbReference type="Gene3D" id="1.20.910.10">
    <property type="entry name" value="Heme oxygenase-like"/>
    <property type="match status" value="1"/>
</dbReference>
<keyword evidence="1" id="KW-0784">Thiamine biosynthesis</keyword>
<comment type="similarity">
    <text evidence="1">Belongs to the TenA family.</text>
</comment>
<dbReference type="NCBIfam" id="TIGR04306">
    <property type="entry name" value="salvage_TenA"/>
    <property type="match status" value="1"/>
</dbReference>
<dbReference type="PANTHER" id="PTHR43198">
    <property type="entry name" value="BIFUNCTIONAL TH2 PROTEIN"/>
    <property type="match status" value="1"/>
</dbReference>
<name>A0A090Q4A1_9FLAO</name>
<dbReference type="eggNOG" id="COG0819">
    <property type="taxonomic scope" value="Bacteria"/>
</dbReference>
<proteinExistence type="inferred from homology"/>
<comment type="function">
    <text evidence="1">Catalyzes an amino-pyrimidine hydrolysis reaction at the C5' of the pyrimidine moiety of thiamine compounds, a reaction that is part of a thiamine salvage pathway.</text>
</comment>
<keyword evidence="1 3" id="KW-0378">Hydrolase</keyword>
<dbReference type="InterPro" id="IPR016084">
    <property type="entry name" value="Haem_Oase-like_multi-hlx"/>
</dbReference>
<dbReference type="InterPro" id="IPR004305">
    <property type="entry name" value="Thiaminase-2/PQQC"/>
</dbReference>
<dbReference type="GO" id="GO:0050334">
    <property type="term" value="F:thiaminase activity"/>
    <property type="evidence" value="ECO:0007669"/>
    <property type="project" value="UniProtKB-EC"/>
</dbReference>
<dbReference type="GO" id="GO:0005829">
    <property type="term" value="C:cytosol"/>
    <property type="evidence" value="ECO:0007669"/>
    <property type="project" value="TreeGrafter"/>
</dbReference>
<dbReference type="UniPathway" id="UPA00060"/>
<dbReference type="RefSeq" id="WP_042277909.1">
    <property type="nucleotide sequence ID" value="NZ_BBML01000002.1"/>
</dbReference>
<comment type="catalytic activity">
    <reaction evidence="1">
        <text>4-amino-5-aminomethyl-2-methylpyrimidine + H2O = 4-amino-5-hydroxymethyl-2-methylpyrimidine + NH4(+)</text>
        <dbReference type="Rhea" id="RHEA:31799"/>
        <dbReference type="ChEBI" id="CHEBI:15377"/>
        <dbReference type="ChEBI" id="CHEBI:16892"/>
        <dbReference type="ChEBI" id="CHEBI:28938"/>
        <dbReference type="ChEBI" id="CHEBI:63416"/>
        <dbReference type="EC" id="3.5.99.2"/>
    </reaction>
</comment>
<reference evidence="3" key="1">
    <citation type="journal article" date="2014" name="Genome Announc.">
        <title>Draft Genome Sequences of Marine Flavobacterium Nonlabens Strains NR17, NR24, NR27, NR32, NR33, and Ara13.</title>
        <authorList>
            <person name="Nakanishi M."/>
            <person name="Meirelles P."/>
            <person name="Suzuki R."/>
            <person name="Takatani N."/>
            <person name="Mino S."/>
            <person name="Suda W."/>
            <person name="Oshima K."/>
            <person name="Hattori M."/>
            <person name="Ohkuma M."/>
            <person name="Hosokawa M."/>
            <person name="Miyashita K."/>
            <person name="Thompson F.L."/>
            <person name="Niwa A."/>
            <person name="Sawabe T."/>
            <person name="Sawabe T."/>
        </authorList>
    </citation>
    <scope>NUCLEOTIDE SEQUENCE [LARGE SCALE GENOMIC DNA]</scope>
    <source>
        <strain evidence="3">JCM 19294</strain>
    </source>
</reference>
<dbReference type="Pfam" id="PF03070">
    <property type="entry name" value="TENA_THI-4"/>
    <property type="match status" value="1"/>
</dbReference>
<feature type="domain" description="Thiaminase-2/PQQC" evidence="2">
    <location>
        <begin position="19"/>
        <end position="211"/>
    </location>
</feature>
<accession>A0A090Q4A1</accession>
<dbReference type="STRING" id="319236.BST91_07515"/>
<evidence type="ECO:0000256" key="1">
    <source>
        <dbReference type="RuleBase" id="RU363093"/>
    </source>
</evidence>
<protein>
    <recommendedName>
        <fullName evidence="1">Aminopyrimidine aminohydrolase</fullName>
        <ecNumber evidence="1">3.5.99.2</ecNumber>
    </recommendedName>
</protein>
<organism evidence="3 4">
    <name type="scientific">Nonlabens tegetincola</name>
    <dbReference type="NCBI Taxonomy" id="323273"/>
    <lineage>
        <taxon>Bacteria</taxon>
        <taxon>Pseudomonadati</taxon>
        <taxon>Bacteroidota</taxon>
        <taxon>Flavobacteriia</taxon>
        <taxon>Flavobacteriales</taxon>
        <taxon>Flavobacteriaceae</taxon>
        <taxon>Nonlabens</taxon>
    </lineage>
</organism>
<comment type="caution">
    <text evidence="3">The sequence shown here is derived from an EMBL/GenBank/DDBJ whole genome shotgun (WGS) entry which is preliminary data.</text>
</comment>
<dbReference type="EMBL" id="BBML01000002">
    <property type="protein sequence ID" value="GAK96568.1"/>
    <property type="molecule type" value="Genomic_DNA"/>
</dbReference>
<comment type="catalytic activity">
    <reaction evidence="1">
        <text>thiamine + H2O = 5-(2-hydroxyethyl)-4-methylthiazole + 4-amino-5-hydroxymethyl-2-methylpyrimidine + H(+)</text>
        <dbReference type="Rhea" id="RHEA:17509"/>
        <dbReference type="ChEBI" id="CHEBI:15377"/>
        <dbReference type="ChEBI" id="CHEBI:15378"/>
        <dbReference type="ChEBI" id="CHEBI:16892"/>
        <dbReference type="ChEBI" id="CHEBI:17957"/>
        <dbReference type="ChEBI" id="CHEBI:18385"/>
        <dbReference type="EC" id="3.5.99.2"/>
    </reaction>
</comment>
<gene>
    <name evidence="3" type="ORF">JCM19294_2081</name>
</gene>
<dbReference type="AlphaFoldDB" id="A0A090Q4A1"/>
<evidence type="ECO:0000259" key="2">
    <source>
        <dbReference type="Pfam" id="PF03070"/>
    </source>
</evidence>
<comment type="pathway">
    <text evidence="1">Cofactor biosynthesis; thiamine diphosphate biosynthesis.</text>
</comment>
<evidence type="ECO:0000313" key="3">
    <source>
        <dbReference type="EMBL" id="GAK96568.1"/>
    </source>
</evidence>
<dbReference type="PANTHER" id="PTHR43198:SF2">
    <property type="entry name" value="SI:CH1073-67J19.1-RELATED"/>
    <property type="match status" value="1"/>
</dbReference>
<evidence type="ECO:0000313" key="4">
    <source>
        <dbReference type="Proteomes" id="UP000029221"/>
    </source>
</evidence>